<dbReference type="EMBL" id="LWCA01000837">
    <property type="protein sequence ID" value="OAF66757.1"/>
    <property type="molecule type" value="Genomic_DNA"/>
</dbReference>
<sequence length="176" mass="20610">MPRQIIFTIAQQKEQILQESNNNKKSLKIRKTFKKKTNDQMDKEVFIQFTSFKLNSIKQSSITTTQNGHKLRQVGKWIVASKYNRKSTIQYFEITPHSHTIAGLEIYSGYISRKIDSMLQRYTVGESSWLDPLIGANWNLILYISKIHSCMIRCMYHISEENIISHILSDSIEDNY</sequence>
<comment type="caution">
    <text evidence="1">The sequence shown here is derived from an EMBL/GenBank/DDBJ whole genome shotgun (WGS) entry which is preliminary data.</text>
</comment>
<reference evidence="1 2" key="1">
    <citation type="submission" date="2016-04" db="EMBL/GenBank/DDBJ databases">
        <title>The genome of Intoshia linei affirms orthonectids as highly simplified spiralians.</title>
        <authorList>
            <person name="Mikhailov K.V."/>
            <person name="Slusarev G.S."/>
            <person name="Nikitin M.A."/>
            <person name="Logacheva M.D."/>
            <person name="Penin A."/>
            <person name="Aleoshin V."/>
            <person name="Panchin Y.V."/>
        </authorList>
    </citation>
    <scope>NUCLEOTIDE SEQUENCE [LARGE SCALE GENOMIC DNA]</scope>
    <source>
        <strain evidence="1">Intl2013</strain>
        <tissue evidence="1">Whole animal</tissue>
    </source>
</reference>
<accession>A0A177AXK2</accession>
<evidence type="ECO:0000313" key="1">
    <source>
        <dbReference type="EMBL" id="OAF66757.1"/>
    </source>
</evidence>
<name>A0A177AXK2_9BILA</name>
<dbReference type="Proteomes" id="UP000078046">
    <property type="component" value="Unassembled WGS sequence"/>
</dbReference>
<organism evidence="1 2">
    <name type="scientific">Intoshia linei</name>
    <dbReference type="NCBI Taxonomy" id="1819745"/>
    <lineage>
        <taxon>Eukaryota</taxon>
        <taxon>Metazoa</taxon>
        <taxon>Spiralia</taxon>
        <taxon>Lophotrochozoa</taxon>
        <taxon>Mesozoa</taxon>
        <taxon>Orthonectida</taxon>
        <taxon>Rhopaluridae</taxon>
        <taxon>Intoshia</taxon>
    </lineage>
</organism>
<dbReference type="AlphaFoldDB" id="A0A177AXK2"/>
<gene>
    <name evidence="1" type="ORF">A3Q56_05518</name>
</gene>
<protein>
    <submittedName>
        <fullName evidence="1">Uncharacterized protein</fullName>
    </submittedName>
</protein>
<keyword evidence="2" id="KW-1185">Reference proteome</keyword>
<proteinExistence type="predicted"/>
<evidence type="ECO:0000313" key="2">
    <source>
        <dbReference type="Proteomes" id="UP000078046"/>
    </source>
</evidence>